<dbReference type="InterPro" id="IPR028082">
    <property type="entry name" value="Peripla_BP_I"/>
</dbReference>
<dbReference type="EMBL" id="JAIOIV010000125">
    <property type="protein sequence ID" value="MBZ0157661.1"/>
    <property type="molecule type" value="Genomic_DNA"/>
</dbReference>
<dbReference type="AlphaFoldDB" id="A0A953J7F6"/>
<evidence type="ECO:0000313" key="1">
    <source>
        <dbReference type="EMBL" id="MBZ0157661.1"/>
    </source>
</evidence>
<protein>
    <recommendedName>
        <fullName evidence="3">ABC transporter substrate-binding protein</fullName>
    </recommendedName>
</protein>
<dbReference type="Pfam" id="PF04392">
    <property type="entry name" value="ABC_sub_bind"/>
    <property type="match status" value="1"/>
</dbReference>
<dbReference type="SUPFAM" id="SSF53822">
    <property type="entry name" value="Periplasmic binding protein-like I"/>
    <property type="match status" value="1"/>
</dbReference>
<reference evidence="1" key="1">
    <citation type="journal article" date="2021" name="bioRxiv">
        <title>Unraveling nitrogen, sulfur and carbon metabolic pathways and microbial community transcriptional responses to substrate deprivation and toxicity stresses in a bioreactor mimicking anoxic brackish coastal sediment conditions.</title>
        <authorList>
            <person name="Martins P.D."/>
            <person name="Echeveste M.J."/>
            <person name="Arshad A."/>
            <person name="Kurth J."/>
            <person name="Ouboter H."/>
            <person name="Jetten M.S.M."/>
            <person name="Welte C.U."/>
        </authorList>
    </citation>
    <scope>NUCLEOTIDE SEQUENCE</scope>
    <source>
        <strain evidence="1">MAG_39</strain>
    </source>
</reference>
<comment type="caution">
    <text evidence="1">The sequence shown here is derived from an EMBL/GenBank/DDBJ whole genome shotgun (WGS) entry which is preliminary data.</text>
</comment>
<name>A0A953J7F6_9BACT</name>
<proteinExistence type="predicted"/>
<gene>
    <name evidence="1" type="ORF">K8I29_15800</name>
</gene>
<evidence type="ECO:0000313" key="2">
    <source>
        <dbReference type="Proteomes" id="UP000705867"/>
    </source>
</evidence>
<dbReference type="InterPro" id="IPR007487">
    <property type="entry name" value="ABC_transpt-TYRBP-like"/>
</dbReference>
<organism evidence="1 2">
    <name type="scientific">Candidatus Nitrobium versatile</name>
    <dbReference type="NCBI Taxonomy" id="2884831"/>
    <lineage>
        <taxon>Bacteria</taxon>
        <taxon>Pseudomonadati</taxon>
        <taxon>Nitrospirota</taxon>
        <taxon>Nitrospiria</taxon>
        <taxon>Nitrospirales</taxon>
        <taxon>Nitrospiraceae</taxon>
        <taxon>Candidatus Nitrobium</taxon>
    </lineage>
</organism>
<sequence length="343" mass="37878">MAEWGNLHSGRKGRRIRGFSAMPLLLWVFSLAVLLMAPDASHGAGGSRNPQILVLSSHDSAPYRDTLAGFQQYLRRQGVLADFEVHTLKGDTAAAAQALQGARRNRIDLILTLGGFATEEAVRRIEDIPIIFGLVVRADEVRRTGNVTGVFLAFSLETQFEMLRRLLPDVKTIGTVYNPKENQHTIRAAARAAQRAGLKLDARRVLTPRDLTGALEGLANRADVLWGVADKLALNPQTVRYLLLFSYRNRIPFIGLSREWVKAGALYSLDWDFADVGAQCGEMAVKVLGRVPVSALPPVPPRKVAYSINLTTVRHMRIEIADENIRNAYRVFEGGSDEETPGK</sequence>
<accession>A0A953J7F6</accession>
<dbReference type="Gene3D" id="3.40.50.2300">
    <property type="match status" value="2"/>
</dbReference>
<dbReference type="PANTHER" id="PTHR35271">
    <property type="entry name" value="ABC TRANSPORTER, SUBSTRATE-BINDING LIPOPROTEIN-RELATED"/>
    <property type="match status" value="1"/>
</dbReference>
<dbReference type="Proteomes" id="UP000705867">
    <property type="component" value="Unassembled WGS sequence"/>
</dbReference>
<dbReference type="PANTHER" id="PTHR35271:SF1">
    <property type="entry name" value="ABC TRANSPORTER, SUBSTRATE-BINDING LIPOPROTEIN"/>
    <property type="match status" value="1"/>
</dbReference>
<evidence type="ECO:0008006" key="3">
    <source>
        <dbReference type="Google" id="ProtNLM"/>
    </source>
</evidence>
<reference evidence="1" key="2">
    <citation type="submission" date="2021-08" db="EMBL/GenBank/DDBJ databases">
        <authorList>
            <person name="Dalcin Martins P."/>
        </authorList>
    </citation>
    <scope>NUCLEOTIDE SEQUENCE</scope>
    <source>
        <strain evidence="1">MAG_39</strain>
    </source>
</reference>